<dbReference type="STRING" id="314232.SKA53_06852"/>
<accession>A3V803</accession>
<dbReference type="AlphaFoldDB" id="A3V803"/>
<protein>
    <submittedName>
        <fullName evidence="1">Uncharacterized protein</fullName>
    </submittedName>
</protein>
<comment type="caution">
    <text evidence="1">The sequence shown here is derived from an EMBL/GenBank/DDBJ whole genome shotgun (WGS) entry which is preliminary data.</text>
</comment>
<organism evidence="1 2">
    <name type="scientific">Yoonia vestfoldensis SKA53</name>
    <dbReference type="NCBI Taxonomy" id="314232"/>
    <lineage>
        <taxon>Bacteria</taxon>
        <taxon>Pseudomonadati</taxon>
        <taxon>Pseudomonadota</taxon>
        <taxon>Alphaproteobacteria</taxon>
        <taxon>Rhodobacterales</taxon>
        <taxon>Paracoccaceae</taxon>
        <taxon>Yoonia</taxon>
    </lineage>
</organism>
<sequence length="45" mass="4818">MRPTKTPAAVAHAGQAHAMSNMICLIVVQFATKASKNYTDDQTTP</sequence>
<dbReference type="Proteomes" id="UP000004507">
    <property type="component" value="Unassembled WGS sequence"/>
</dbReference>
<reference evidence="1 2" key="1">
    <citation type="submission" date="2006-01" db="EMBL/GenBank/DDBJ databases">
        <authorList>
            <person name="Hagstrom A."/>
            <person name="Ferriera S."/>
            <person name="Johnson J."/>
            <person name="Kravitz S."/>
            <person name="Halpern A."/>
            <person name="Remington K."/>
            <person name="Beeson K."/>
            <person name="Tran B."/>
            <person name="Rogers Y.-H."/>
            <person name="Friedman R."/>
            <person name="Venter J.C."/>
        </authorList>
    </citation>
    <scope>NUCLEOTIDE SEQUENCE [LARGE SCALE GENOMIC DNA]</scope>
    <source>
        <strain evidence="1 2">SKA53</strain>
    </source>
</reference>
<name>A3V803_9RHOB</name>
<gene>
    <name evidence="1" type="ORF">SKA53_06852</name>
</gene>
<evidence type="ECO:0000313" key="1">
    <source>
        <dbReference type="EMBL" id="EAQ05803.1"/>
    </source>
</evidence>
<keyword evidence="2" id="KW-1185">Reference proteome</keyword>
<evidence type="ECO:0000313" key="2">
    <source>
        <dbReference type="Proteomes" id="UP000004507"/>
    </source>
</evidence>
<dbReference type="HOGENOM" id="CLU_3201693_0_0_5"/>
<proteinExistence type="predicted"/>
<dbReference type="EMBL" id="AAMS01000007">
    <property type="protein sequence ID" value="EAQ05803.1"/>
    <property type="molecule type" value="Genomic_DNA"/>
</dbReference>